<proteinExistence type="inferred from homology"/>
<accession>A0ABU0Z692</accession>
<dbReference type="InterPro" id="IPR008969">
    <property type="entry name" value="CarboxyPept-like_regulatory"/>
</dbReference>
<dbReference type="Gene3D" id="3.40.50.200">
    <property type="entry name" value="Peptidase S8/S53 domain"/>
    <property type="match status" value="1"/>
</dbReference>
<feature type="active site" description="Charge relay system" evidence="5">
    <location>
        <position position="27"/>
    </location>
</feature>
<evidence type="ECO:0000259" key="7">
    <source>
        <dbReference type="Pfam" id="PF00082"/>
    </source>
</evidence>
<dbReference type="InterPro" id="IPR050131">
    <property type="entry name" value="Peptidase_S8_subtilisin-like"/>
</dbReference>
<dbReference type="SUPFAM" id="SSF49452">
    <property type="entry name" value="Starch-binding domain-like"/>
    <property type="match status" value="2"/>
</dbReference>
<sequence length="1107" mass="115218">MGRRRDRRARRLGAGDHREGIVVANIDSGVDVTHPSLHDRFRGLQADGSMELDYNWLDIDRWCGWADGPCDVDGHGTHTMGTITGDGGDGERIGVAPGATWIAANGCVKCTQTGLMLSAQWMLAPTDTSEDWANGDPSKRPHIVNNSWGDPASKDPFFDDIIAAWNASGIFSAWSVGNSGPACDTAGNPGSQQVTYSVGAYGEDGDIGYFSSRGPGQDGDVKPNIAAPGVRIRSASAGGGYRLDTGTSMAAPHLAGAVALLWSAAPALVGDIPATRALLDRTARDVDDTRCGGDADDNAVWGEGKLDVAALIAAAPTGAGTLAGTVTDADGAPLVGVDVVADGEFGRSTKTESDGTFALPLVPGAYHVTLASFGFAARTVEVTIADGETSDASASLAAATRHAVSGTLTDAAGDPLPGLAVALNGPLPAATTDAAGRYRIDDVPAGSFTLTTTGDRCVAPLERTLVVDGEETVDATLERVAFPGGYSCTTTDAPLPMGSRVLDIRANGGAAAIELPFAFPSFDDRYSTAYVSANGFVSFASFEGEWPGQRPIPYPGGVISGGVIAPFWMLLDLDGASAILSAETTVDGMPAVTIEWRNVFLIFSPDQRLTFSTTLVANGDVLFTYGDGVGDDADRAGRNASVGIEAEGSEVGAQYSRYEPVLQAGRQIRFTRDERAWLTGTVTDVNDGAAVAGATVAAAGADGTTRTTSTSGDGTYELAVPVGTAEVTVTAPNYTAASQTVELASWTDAAAFSPALKTGVVTLSTSQLSLTSDGRGNDWVEITVTNSGSAPLHLSFDEMPRNPQLSAPEAGMPVEGVWSTMPVSSAFGVGYDGRLWVSDWMEQRNGLYSVTGERLGDAPHVAEMDGADRLELAFDSRSGDMCQIVNGGDWSIHCFDRASGAQTRVITGYWADQQAYNALAYNPVDDVFYLGSAHVGAVLTVAGSTHAEPGKVVNACAVPEAALGFAYNIGSDTLWYSTFGGEAPQLVQIDPDSPATCTRYRTVGTSLSPEGAAGMEFDEAGNLWVVDMNDGRMWRLNVEDPTFADIPWLDPNQDAATLKPGGSKTFKVKVKASLATTGANAATLLVDSDAGRASRTYLPVDLTRSAR</sequence>
<dbReference type="Proteomes" id="UP001235133">
    <property type="component" value="Unassembled WGS sequence"/>
</dbReference>
<evidence type="ECO:0000256" key="5">
    <source>
        <dbReference type="PROSITE-ProRule" id="PRU01240"/>
    </source>
</evidence>
<protein>
    <submittedName>
        <fullName evidence="8">S8 family serine peptidase</fullName>
    </submittedName>
</protein>
<feature type="region of interest" description="Disordered" evidence="6">
    <location>
        <begin position="128"/>
        <end position="147"/>
    </location>
</feature>
<dbReference type="InterPro" id="IPR036852">
    <property type="entry name" value="Peptidase_S8/S53_dom_sf"/>
</dbReference>
<dbReference type="InterPro" id="IPR000209">
    <property type="entry name" value="Peptidase_S8/S53_dom"/>
</dbReference>
<evidence type="ECO:0000256" key="2">
    <source>
        <dbReference type="ARBA" id="ARBA00022670"/>
    </source>
</evidence>
<dbReference type="PROSITE" id="PS51892">
    <property type="entry name" value="SUBTILASE"/>
    <property type="match status" value="1"/>
</dbReference>
<reference evidence="8 9" key="1">
    <citation type="submission" date="2023-08" db="EMBL/GenBank/DDBJ databases">
        <title>Microbacterium psychrotolerans sp. nov., a psychrotolerant bacterium isolated from soil in Heilongjiang Province, China.</title>
        <authorList>
            <person name="An P."/>
            <person name="Zhao D."/>
            <person name="Xiang H."/>
        </authorList>
    </citation>
    <scope>NUCLEOTIDE SEQUENCE [LARGE SCALE GENOMIC DNA]</scope>
    <source>
        <strain evidence="8 9">QXD-8</strain>
    </source>
</reference>
<dbReference type="InterPro" id="IPR015500">
    <property type="entry name" value="Peptidase_S8_subtilisin-rel"/>
</dbReference>
<keyword evidence="3 5" id="KW-0378">Hydrolase</keyword>
<organism evidence="8 9">
    <name type="scientific">Microbacterium psychrotolerans</name>
    <dbReference type="NCBI Taxonomy" id="3068321"/>
    <lineage>
        <taxon>Bacteria</taxon>
        <taxon>Bacillati</taxon>
        <taxon>Actinomycetota</taxon>
        <taxon>Actinomycetes</taxon>
        <taxon>Micrococcales</taxon>
        <taxon>Microbacteriaceae</taxon>
        <taxon>Microbacterium</taxon>
    </lineage>
</organism>
<dbReference type="SUPFAM" id="SSF49464">
    <property type="entry name" value="Carboxypeptidase regulatory domain-like"/>
    <property type="match status" value="1"/>
</dbReference>
<dbReference type="Pfam" id="PF13620">
    <property type="entry name" value="CarboxypepD_reg"/>
    <property type="match status" value="3"/>
</dbReference>
<comment type="caution">
    <text evidence="8">The sequence shown here is derived from an EMBL/GenBank/DDBJ whole genome shotgun (WGS) entry which is preliminary data.</text>
</comment>
<evidence type="ECO:0000256" key="4">
    <source>
        <dbReference type="ARBA" id="ARBA00022825"/>
    </source>
</evidence>
<dbReference type="SUPFAM" id="SSF63825">
    <property type="entry name" value="YWTD domain"/>
    <property type="match status" value="1"/>
</dbReference>
<dbReference type="PANTHER" id="PTHR43806">
    <property type="entry name" value="PEPTIDASE S8"/>
    <property type="match status" value="1"/>
</dbReference>
<dbReference type="EMBL" id="JAVFWO010000007">
    <property type="protein sequence ID" value="MDQ7880118.1"/>
    <property type="molecule type" value="Genomic_DNA"/>
</dbReference>
<evidence type="ECO:0000256" key="3">
    <source>
        <dbReference type="ARBA" id="ARBA00022801"/>
    </source>
</evidence>
<evidence type="ECO:0000256" key="1">
    <source>
        <dbReference type="ARBA" id="ARBA00011073"/>
    </source>
</evidence>
<evidence type="ECO:0000313" key="9">
    <source>
        <dbReference type="Proteomes" id="UP001235133"/>
    </source>
</evidence>
<dbReference type="Gene3D" id="2.60.40.1120">
    <property type="entry name" value="Carboxypeptidase-like, regulatory domain"/>
    <property type="match status" value="3"/>
</dbReference>
<dbReference type="RefSeq" id="WP_308869783.1">
    <property type="nucleotide sequence ID" value="NZ_JAVFWO010000007.1"/>
</dbReference>
<gene>
    <name evidence="8" type="ORF">Q9R08_19160</name>
</gene>
<dbReference type="SUPFAM" id="SSF52743">
    <property type="entry name" value="Subtilisin-like"/>
    <property type="match status" value="1"/>
</dbReference>
<keyword evidence="9" id="KW-1185">Reference proteome</keyword>
<feature type="domain" description="Peptidase S8/S53" evidence="7">
    <location>
        <begin position="19"/>
        <end position="288"/>
    </location>
</feature>
<dbReference type="InterPro" id="IPR013784">
    <property type="entry name" value="Carb-bd-like_fold"/>
</dbReference>
<evidence type="ECO:0000256" key="6">
    <source>
        <dbReference type="SAM" id="MobiDB-lite"/>
    </source>
</evidence>
<comment type="similarity">
    <text evidence="1 5">Belongs to the peptidase S8 family.</text>
</comment>
<keyword evidence="2 5" id="KW-0645">Protease</keyword>
<dbReference type="PRINTS" id="PR00723">
    <property type="entry name" value="SUBTILISIN"/>
</dbReference>
<evidence type="ECO:0000313" key="8">
    <source>
        <dbReference type="EMBL" id="MDQ7880118.1"/>
    </source>
</evidence>
<name>A0ABU0Z692_9MICO</name>
<dbReference type="Pfam" id="PF00082">
    <property type="entry name" value="Peptidase_S8"/>
    <property type="match status" value="1"/>
</dbReference>
<feature type="active site" description="Charge relay system" evidence="5">
    <location>
        <position position="75"/>
    </location>
</feature>
<dbReference type="PANTHER" id="PTHR43806:SF11">
    <property type="entry name" value="CEREVISIN-RELATED"/>
    <property type="match status" value="1"/>
</dbReference>
<feature type="active site" description="Charge relay system" evidence="5">
    <location>
        <position position="248"/>
    </location>
</feature>
<keyword evidence="4 5" id="KW-0720">Serine protease</keyword>